<keyword evidence="2" id="KW-0812">Transmembrane</keyword>
<keyword evidence="2" id="KW-0472">Membrane</keyword>
<name>W3WJP9_PESFW</name>
<keyword evidence="4" id="KW-1185">Reference proteome</keyword>
<dbReference type="OrthoDB" id="3142841at2759"/>
<dbReference type="AlphaFoldDB" id="W3WJP9"/>
<sequence>MASTTYENSGIKSASGPSSVSAESDDLVVAVIPQKKGNRAYRWLRWNFGSVYRRIFAVAFLTNIVILITLAAIYKTRHGYYLTYDACATATSSNLLVSLIVRNEHFVNTIFVLFGSLPKKAPLCIRRVIAKVYSYGGLHSGCNVSATLWYIAYLVLVTQEYIKTQMTPIQICVLAFSYAIMAFLVAILVCAHPRMRSRWHNSFENTHRFLGWSIIFLFWTVVLLLAKASATQQNISMGSAAIKIPSFWNLIFISLFVIYPWLNLRLREVETEVLSSHAAEFKFKHASVHYGQAVRLSDAPLKETHAFAVIPNTPTTSAPASTCSSSDLEKGAVEKKRAGPEGFSILMSNAGDWTQRMIRDPPKKIWIRGLPQFGVIRVAGLFNPVVIIATGSGIGPCLSLFVQSPDHPVRIIWSARSPETTYGQGVIDIVKRADPRALILDTKTYGRPDLVSLAYRMWAGEDGSPGGDAAPMKCEAAVIISNQKVTEKVVYGLEARGVPAYGAIFDS</sequence>
<dbReference type="GeneID" id="19279029"/>
<feature type="region of interest" description="Disordered" evidence="1">
    <location>
        <begin position="1"/>
        <end position="21"/>
    </location>
</feature>
<dbReference type="OMA" id="ITYRIWE"/>
<dbReference type="EMBL" id="KI912120">
    <property type="protein sequence ID" value="ETS74150.1"/>
    <property type="molecule type" value="Genomic_DNA"/>
</dbReference>
<feature type="transmembrane region" description="Helical" evidence="2">
    <location>
        <begin position="51"/>
        <end position="74"/>
    </location>
</feature>
<dbReference type="InterPro" id="IPR052979">
    <property type="entry name" value="Adenylate-forming_domain"/>
</dbReference>
<evidence type="ECO:0000256" key="1">
    <source>
        <dbReference type="SAM" id="MobiDB-lite"/>
    </source>
</evidence>
<evidence type="ECO:0000313" key="3">
    <source>
        <dbReference type="EMBL" id="ETS74150.1"/>
    </source>
</evidence>
<dbReference type="PANTHER" id="PTHR33927">
    <property type="entry name" value="TRANSMEMBRANE PROTEIN"/>
    <property type="match status" value="1"/>
</dbReference>
<evidence type="ECO:0000256" key="2">
    <source>
        <dbReference type="SAM" id="Phobius"/>
    </source>
</evidence>
<keyword evidence="2" id="KW-1133">Transmembrane helix</keyword>
<evidence type="ECO:0008006" key="5">
    <source>
        <dbReference type="Google" id="ProtNLM"/>
    </source>
</evidence>
<dbReference type="InParanoid" id="W3WJP9"/>
<feature type="transmembrane region" description="Helical" evidence="2">
    <location>
        <begin position="209"/>
        <end position="226"/>
    </location>
</feature>
<feature type="compositionally biased region" description="Low complexity" evidence="1">
    <location>
        <begin position="9"/>
        <end position="21"/>
    </location>
</feature>
<feature type="transmembrane region" description="Helical" evidence="2">
    <location>
        <begin position="132"/>
        <end position="156"/>
    </location>
</feature>
<dbReference type="KEGG" id="pfy:PFICI_14016"/>
<feature type="transmembrane region" description="Helical" evidence="2">
    <location>
        <begin position="168"/>
        <end position="189"/>
    </location>
</feature>
<dbReference type="Proteomes" id="UP000030651">
    <property type="component" value="Unassembled WGS sequence"/>
</dbReference>
<dbReference type="SUPFAM" id="SSF52343">
    <property type="entry name" value="Ferredoxin reductase-like, C-terminal NADP-linked domain"/>
    <property type="match status" value="1"/>
</dbReference>
<dbReference type="RefSeq" id="XP_007840788.1">
    <property type="nucleotide sequence ID" value="XM_007842597.1"/>
</dbReference>
<proteinExistence type="predicted"/>
<reference evidence="4" key="1">
    <citation type="journal article" date="2015" name="BMC Genomics">
        <title>Genomic and transcriptomic analysis of the endophytic fungus Pestalotiopsis fici reveals its lifestyle and high potential for synthesis of natural products.</title>
        <authorList>
            <person name="Wang X."/>
            <person name="Zhang X."/>
            <person name="Liu L."/>
            <person name="Xiang M."/>
            <person name="Wang W."/>
            <person name="Sun X."/>
            <person name="Che Y."/>
            <person name="Guo L."/>
            <person name="Liu G."/>
            <person name="Guo L."/>
            <person name="Wang C."/>
            <person name="Yin W.B."/>
            <person name="Stadler M."/>
            <person name="Zhang X."/>
            <person name="Liu X."/>
        </authorList>
    </citation>
    <scope>NUCLEOTIDE SEQUENCE [LARGE SCALE GENOMIC DNA]</scope>
    <source>
        <strain evidence="4">W106-1 / CGMCC3.15140</strain>
    </source>
</reference>
<organism evidence="3 4">
    <name type="scientific">Pestalotiopsis fici (strain W106-1 / CGMCC3.15140)</name>
    <dbReference type="NCBI Taxonomy" id="1229662"/>
    <lineage>
        <taxon>Eukaryota</taxon>
        <taxon>Fungi</taxon>
        <taxon>Dikarya</taxon>
        <taxon>Ascomycota</taxon>
        <taxon>Pezizomycotina</taxon>
        <taxon>Sordariomycetes</taxon>
        <taxon>Xylariomycetidae</taxon>
        <taxon>Amphisphaeriales</taxon>
        <taxon>Sporocadaceae</taxon>
        <taxon>Pestalotiopsis</taxon>
    </lineage>
</organism>
<feature type="transmembrane region" description="Helical" evidence="2">
    <location>
        <begin position="246"/>
        <end position="262"/>
    </location>
</feature>
<dbReference type="InterPro" id="IPR039261">
    <property type="entry name" value="FNR_nucleotide-bd"/>
</dbReference>
<dbReference type="PANTHER" id="PTHR33927:SF5">
    <property type="entry name" value="ENZYME, PUTATIVE (AFU_ORTHOLOGUE AFUA_8G01222)-RELATED"/>
    <property type="match status" value="1"/>
</dbReference>
<dbReference type="eggNOG" id="ENOG502QVV4">
    <property type="taxonomic scope" value="Eukaryota"/>
</dbReference>
<gene>
    <name evidence="3" type="ORF">PFICI_14016</name>
</gene>
<evidence type="ECO:0000313" key="4">
    <source>
        <dbReference type="Proteomes" id="UP000030651"/>
    </source>
</evidence>
<protein>
    <recommendedName>
        <fullName evidence="5">AMP-dependent synthetase/ligase domain-containing protein</fullName>
    </recommendedName>
</protein>
<accession>W3WJP9</accession>
<dbReference type="HOGENOM" id="CLU_005562_3_0_1"/>